<dbReference type="RefSeq" id="WP_255188967.1">
    <property type="nucleotide sequence ID" value="NZ_CP113517.1"/>
</dbReference>
<proteinExistence type="inferred from homology"/>
<dbReference type="CDD" id="cd05233">
    <property type="entry name" value="SDR_c"/>
    <property type="match status" value="1"/>
</dbReference>
<evidence type="ECO:0000256" key="1">
    <source>
        <dbReference type="RuleBase" id="RU000363"/>
    </source>
</evidence>
<dbReference type="Pfam" id="PF00106">
    <property type="entry name" value="adh_short"/>
    <property type="match status" value="1"/>
</dbReference>
<dbReference type="InterPro" id="IPR020904">
    <property type="entry name" value="Sc_DH/Rdtase_CS"/>
</dbReference>
<dbReference type="Proteomes" id="UP001162780">
    <property type="component" value="Chromosome"/>
</dbReference>
<dbReference type="PRINTS" id="PR00080">
    <property type="entry name" value="SDRFAMILY"/>
</dbReference>
<keyword evidence="3" id="KW-1185">Reference proteome</keyword>
<protein>
    <submittedName>
        <fullName evidence="2">SDR family NAD(P)-dependent oxidoreductase</fullName>
    </submittedName>
</protein>
<gene>
    <name evidence="2" type="ORF">NM686_016610</name>
</gene>
<dbReference type="SUPFAM" id="SSF51735">
    <property type="entry name" value="NAD(P)-binding Rossmann-fold domains"/>
    <property type="match status" value="1"/>
</dbReference>
<evidence type="ECO:0000313" key="3">
    <source>
        <dbReference type="Proteomes" id="UP001162780"/>
    </source>
</evidence>
<dbReference type="InterPro" id="IPR036291">
    <property type="entry name" value="NAD(P)-bd_dom_sf"/>
</dbReference>
<name>A0ABY7GK60_9GAMM</name>
<dbReference type="EMBL" id="CP113517">
    <property type="protein sequence ID" value="WAR43978.1"/>
    <property type="molecule type" value="Genomic_DNA"/>
</dbReference>
<sequence>MSKSRIIVITGVTRGLGRAMAITFASLGHTVIGCGRSQAAIDVLKTELGTPHRFDVVDVTVDNDVAIWATSVIQDFGPPDLLLNNAAMINEVKPLWQISARDFDAVIDVNIKGVAHVLRHLVPAMIERQEGVIVNFSSGWGRSTDAGVAPYCASKWAIEGLTRALAQEVPKSMAAIPLNPGIIDTDMLKICFGDEAKQYPTAARWAETAVPFLLALSARDNGKPLSVPGY</sequence>
<dbReference type="InterPro" id="IPR002347">
    <property type="entry name" value="SDR_fam"/>
</dbReference>
<organism evidence="2 3">
    <name type="scientific">Methylomonas rapida</name>
    <dbReference type="NCBI Taxonomy" id="2963939"/>
    <lineage>
        <taxon>Bacteria</taxon>
        <taxon>Pseudomonadati</taxon>
        <taxon>Pseudomonadota</taxon>
        <taxon>Gammaproteobacteria</taxon>
        <taxon>Methylococcales</taxon>
        <taxon>Methylococcaceae</taxon>
        <taxon>Methylomonas</taxon>
    </lineage>
</organism>
<reference evidence="2" key="1">
    <citation type="submission" date="2022-11" db="EMBL/GenBank/DDBJ databases">
        <title>Methylomonas rapida sp. nov., Carotenoid-Producing Obligate Methanotrophs with High Growth Characteristics and Biotechnological Potential.</title>
        <authorList>
            <person name="Tikhonova E.N."/>
            <person name="Suleimanov R.Z."/>
            <person name="Miroshnikov K."/>
            <person name="Oshkin I.Y."/>
            <person name="Belova S.E."/>
            <person name="Danilova O.V."/>
            <person name="Ashikhmin A."/>
            <person name="Konopkin A."/>
            <person name="But S.Y."/>
            <person name="Khmelenina V.N."/>
            <person name="Kuznetsov N."/>
            <person name="Pimenov N.V."/>
            <person name="Dedysh S.N."/>
        </authorList>
    </citation>
    <scope>NUCLEOTIDE SEQUENCE</scope>
    <source>
        <strain evidence="2">MP1</strain>
    </source>
</reference>
<dbReference type="PRINTS" id="PR00081">
    <property type="entry name" value="GDHRDH"/>
</dbReference>
<dbReference type="Gene3D" id="3.40.50.720">
    <property type="entry name" value="NAD(P)-binding Rossmann-like Domain"/>
    <property type="match status" value="1"/>
</dbReference>
<evidence type="ECO:0000313" key="2">
    <source>
        <dbReference type="EMBL" id="WAR43978.1"/>
    </source>
</evidence>
<comment type="similarity">
    <text evidence="1">Belongs to the short-chain dehydrogenases/reductases (SDR) family.</text>
</comment>
<dbReference type="PANTHER" id="PTHR45267:SF2">
    <property type="entry name" value="NADPH-DEPENDENT PTERIN ALDEHYDE REDUCTASE"/>
    <property type="match status" value="1"/>
</dbReference>
<dbReference type="PROSITE" id="PS00061">
    <property type="entry name" value="ADH_SHORT"/>
    <property type="match status" value="1"/>
</dbReference>
<dbReference type="PANTHER" id="PTHR45267">
    <property type="match status" value="1"/>
</dbReference>
<accession>A0ABY7GK60</accession>
<dbReference type="PROSITE" id="PS51257">
    <property type="entry name" value="PROKAR_LIPOPROTEIN"/>
    <property type="match status" value="1"/>
</dbReference>
<dbReference type="InterPro" id="IPR053241">
    <property type="entry name" value="NADPH_pterin_aldehyde_rdct"/>
</dbReference>